<organism evidence="2 3">
    <name type="scientific">Vagococcus bubulae</name>
    <dbReference type="NCBI Taxonomy" id="1977868"/>
    <lineage>
        <taxon>Bacteria</taxon>
        <taxon>Bacillati</taxon>
        <taxon>Bacillota</taxon>
        <taxon>Bacilli</taxon>
        <taxon>Lactobacillales</taxon>
        <taxon>Enterococcaceae</taxon>
        <taxon>Vagococcus</taxon>
    </lineage>
</organism>
<sequence length="291" mass="32277">MRLKKFLIPMIFLLVVLTACQTKPQEKKSITATTSEKIESNINYTNVPTLFIHGAGGGRGSMGHMINRLASQDVATKSLVIIVSSDGSISTENKLDSNQFSEDNPMIQVLFRDNRNNEWEQARWIKLVLEFLQKEYGMKEANIVGHSMGGISGLRYLLQDSQTTDLPKVNKLVAIGSPFNEFIDTLTSQSLDDLLTSGPNEKSDRYILYENELSGLSKEISLLLIAGKLSDDNLSDNVVPLSSSLAVNAMLLEHGNQVEHVLIEGKGADHSGLHENQEVDEIVSQFLWDKK</sequence>
<feature type="chain" id="PRO_5039013669" description="Alpha/beta hydrolase" evidence="1">
    <location>
        <begin position="22"/>
        <end position="291"/>
    </location>
</feature>
<comment type="caution">
    <text evidence="2">The sequence shown here is derived from an EMBL/GenBank/DDBJ whole genome shotgun (WGS) entry which is preliminary data.</text>
</comment>
<name>A0A429ZLN1_9ENTE</name>
<dbReference type="InterPro" id="IPR010315">
    <property type="entry name" value="DUF915_hydro-like"/>
</dbReference>
<evidence type="ECO:0008006" key="4">
    <source>
        <dbReference type="Google" id="ProtNLM"/>
    </source>
</evidence>
<dbReference type="Gene3D" id="3.40.50.1820">
    <property type="entry name" value="alpha/beta hydrolase"/>
    <property type="match status" value="1"/>
</dbReference>
<proteinExistence type="predicted"/>
<protein>
    <recommendedName>
        <fullName evidence="4">Alpha/beta hydrolase</fullName>
    </recommendedName>
</protein>
<dbReference type="SUPFAM" id="SSF53474">
    <property type="entry name" value="alpha/beta-Hydrolases"/>
    <property type="match status" value="1"/>
</dbReference>
<keyword evidence="1" id="KW-0732">Signal</keyword>
<reference evidence="2 3" key="1">
    <citation type="submission" date="2017-05" db="EMBL/GenBank/DDBJ databases">
        <title>Vagococcus spp. assemblies.</title>
        <authorList>
            <person name="Gulvik C.A."/>
        </authorList>
    </citation>
    <scope>NUCLEOTIDE SEQUENCE [LARGE SCALE GENOMIC DNA]</scope>
    <source>
        <strain evidence="2 3">SS1994</strain>
    </source>
</reference>
<accession>A0A429ZLN1</accession>
<evidence type="ECO:0000313" key="3">
    <source>
        <dbReference type="Proteomes" id="UP000288490"/>
    </source>
</evidence>
<dbReference type="EMBL" id="NGJT01000007">
    <property type="protein sequence ID" value="RST94601.1"/>
    <property type="molecule type" value="Genomic_DNA"/>
</dbReference>
<dbReference type="OrthoDB" id="503948at2"/>
<feature type="signal peptide" evidence="1">
    <location>
        <begin position="1"/>
        <end position="21"/>
    </location>
</feature>
<keyword evidence="3" id="KW-1185">Reference proteome</keyword>
<dbReference type="Proteomes" id="UP000288490">
    <property type="component" value="Unassembled WGS sequence"/>
</dbReference>
<dbReference type="PROSITE" id="PS51257">
    <property type="entry name" value="PROKAR_LIPOPROTEIN"/>
    <property type="match status" value="1"/>
</dbReference>
<gene>
    <name evidence="2" type="ORF">CBF36_05180</name>
</gene>
<dbReference type="RefSeq" id="WP_125957224.1">
    <property type="nucleotide sequence ID" value="NZ_JAQEJV010000008.1"/>
</dbReference>
<dbReference type="InterPro" id="IPR029058">
    <property type="entry name" value="AB_hydrolase_fold"/>
</dbReference>
<dbReference type="AlphaFoldDB" id="A0A429ZLN1"/>
<dbReference type="Pfam" id="PF06028">
    <property type="entry name" value="DUF915"/>
    <property type="match status" value="1"/>
</dbReference>
<evidence type="ECO:0000256" key="1">
    <source>
        <dbReference type="SAM" id="SignalP"/>
    </source>
</evidence>
<evidence type="ECO:0000313" key="2">
    <source>
        <dbReference type="EMBL" id="RST94601.1"/>
    </source>
</evidence>